<dbReference type="Proteomes" id="UP000243540">
    <property type="component" value="Unassembled WGS sequence"/>
</dbReference>
<dbReference type="InterPro" id="IPR000644">
    <property type="entry name" value="CBS_dom"/>
</dbReference>
<keyword evidence="2" id="KW-0813">Transport</keyword>
<dbReference type="InterPro" id="IPR004638">
    <property type="entry name" value="EmrB-like"/>
</dbReference>
<feature type="transmembrane region" description="Helical" evidence="8">
    <location>
        <begin position="314"/>
        <end position="339"/>
    </location>
</feature>
<feature type="transmembrane region" description="Helical" evidence="8">
    <location>
        <begin position="274"/>
        <end position="293"/>
    </location>
</feature>
<keyword evidence="3" id="KW-1003">Cell membrane</keyword>
<feature type="transmembrane region" description="Helical" evidence="8">
    <location>
        <begin position="126"/>
        <end position="145"/>
    </location>
</feature>
<proteinExistence type="predicted"/>
<accession>A0A1Y2SXN8</accession>
<dbReference type="Gene3D" id="1.20.1250.20">
    <property type="entry name" value="MFS general substrate transporter like domains"/>
    <property type="match status" value="1"/>
</dbReference>
<feature type="transmembrane region" description="Helical" evidence="8">
    <location>
        <begin position="99"/>
        <end position="119"/>
    </location>
</feature>
<dbReference type="InterPro" id="IPR011701">
    <property type="entry name" value="MFS"/>
</dbReference>
<dbReference type="SUPFAM" id="SSF103473">
    <property type="entry name" value="MFS general substrate transporter"/>
    <property type="match status" value="2"/>
</dbReference>
<keyword evidence="4 8" id="KW-0812">Transmembrane</keyword>
<dbReference type="Gene3D" id="3.10.580.10">
    <property type="entry name" value="CBS-domain"/>
    <property type="match status" value="1"/>
</dbReference>
<protein>
    <recommendedName>
        <fullName evidence="13">MFS transporter</fullName>
    </recommendedName>
</protein>
<gene>
    <name evidence="11" type="ORF">B9T39_05530</name>
</gene>
<feature type="transmembrane region" description="Helical" evidence="8">
    <location>
        <begin position="406"/>
        <end position="424"/>
    </location>
</feature>
<keyword evidence="5 8" id="KW-1133">Transmembrane helix</keyword>
<dbReference type="EMBL" id="NEKC01000010">
    <property type="protein sequence ID" value="OTA28927.1"/>
    <property type="molecule type" value="Genomic_DNA"/>
</dbReference>
<dbReference type="NCBIfam" id="TIGR00711">
    <property type="entry name" value="efflux_EmrB"/>
    <property type="match status" value="1"/>
</dbReference>
<dbReference type="PANTHER" id="PTHR42718">
    <property type="entry name" value="MAJOR FACILITATOR SUPERFAMILY MULTIDRUG TRANSPORTER MFSC"/>
    <property type="match status" value="1"/>
</dbReference>
<dbReference type="Pfam" id="PF07690">
    <property type="entry name" value="MFS_1"/>
    <property type="match status" value="2"/>
</dbReference>
<organism evidence="11 12">
    <name type="scientific">Alloscardovia macacae</name>
    <dbReference type="NCBI Taxonomy" id="1160091"/>
    <lineage>
        <taxon>Bacteria</taxon>
        <taxon>Bacillati</taxon>
        <taxon>Actinomycetota</taxon>
        <taxon>Actinomycetes</taxon>
        <taxon>Bifidobacteriales</taxon>
        <taxon>Bifidobacteriaceae</taxon>
        <taxon>Alloscardovia</taxon>
    </lineage>
</organism>
<dbReference type="Pfam" id="PF00571">
    <property type="entry name" value="CBS"/>
    <property type="match status" value="2"/>
</dbReference>
<feature type="domain" description="Major facilitator superfamily (MFS) profile" evidence="9">
    <location>
        <begin position="61"/>
        <end position="513"/>
    </location>
</feature>
<dbReference type="InterPro" id="IPR036259">
    <property type="entry name" value="MFS_trans_sf"/>
</dbReference>
<evidence type="ECO:0000256" key="3">
    <source>
        <dbReference type="ARBA" id="ARBA00022475"/>
    </source>
</evidence>
<feature type="transmembrane region" description="Helical" evidence="8">
    <location>
        <begin position="216"/>
        <end position="236"/>
    </location>
</feature>
<feature type="domain" description="CBS" evidence="10">
    <location>
        <begin position="618"/>
        <end position="671"/>
    </location>
</feature>
<dbReference type="SUPFAM" id="SSF54631">
    <property type="entry name" value="CBS-domain pair"/>
    <property type="match status" value="1"/>
</dbReference>
<evidence type="ECO:0008006" key="13">
    <source>
        <dbReference type="Google" id="ProtNLM"/>
    </source>
</evidence>
<sequence length="671" mass="71971">MHFPTRAYEASKNPLRWKSWLPSVEEVYPLTGKLGEIRQKEKTVPDAQKHIRARVAHPYRVLSALYVAAFTGMYSETAMNIILPTIGEQFHVSTSLTQWLVVGYMLMIGLVLPFSSILLKHFSLKSLTFFALGCFAVGAAMSALAPNFALLLTGRAIQGIGLGLALPMMFSLVLEIMPPEKLGAAMGMTTLVIMVAPVIGPTLAGVLAGLLSWRDVFWSIALLAVVGMVLAVRFLISPYELTRPHVDMLSVVLSVLGFGGLVLGAGMASEYGWLSVPVLAALVAGVLCLAWYCTRQLRLAEPVLNLRAFGFRDFTLGVTLVMLNFGITLTVMFLLPQFFQNGVGLAVALVGVIMIPGGVLNAFTGAMSGRAYNRLGARVPGLAGFGVAVLGLVVLLSQTFVSEPNAVVVVLAHCIIMVGVPLAMSPLQTYALSTLPRELNPDGSAIMNTLQQVVGAVFTAVATSLLVAGQSVYGDAGSASARFSFGTRWGLFFSLAIALLGFVGAFFVRDTCKTMARPAAEAQDELSALMKTDVYTISEDATAMDAIRVLTSRGISGAPVVRADGSLAGFVSDGDILRLVADQVPEFTTFYSAIILHNTESFSDRVRENMSRPVSDFATTRVISVDVHDSMAHICEVLVTHHLKKVPVMDSGRMVGILNRSDVLGYVMEQY</sequence>
<dbReference type="CDD" id="cd04586">
    <property type="entry name" value="CBS_pair_BON_assoc"/>
    <property type="match status" value="1"/>
</dbReference>
<feature type="transmembrane region" description="Helical" evidence="8">
    <location>
        <begin position="379"/>
        <end position="400"/>
    </location>
</feature>
<dbReference type="Gene3D" id="1.20.1720.10">
    <property type="entry name" value="Multidrug resistance protein D"/>
    <property type="match status" value="1"/>
</dbReference>
<keyword evidence="6 8" id="KW-0472">Membrane</keyword>
<dbReference type="PRINTS" id="PR01035">
    <property type="entry name" value="TCRTETA"/>
</dbReference>
<evidence type="ECO:0000256" key="2">
    <source>
        <dbReference type="ARBA" id="ARBA00022448"/>
    </source>
</evidence>
<dbReference type="GO" id="GO:0005886">
    <property type="term" value="C:plasma membrane"/>
    <property type="evidence" value="ECO:0007669"/>
    <property type="project" value="UniProtKB-SubCell"/>
</dbReference>
<evidence type="ECO:0000313" key="11">
    <source>
        <dbReference type="EMBL" id="OTA28927.1"/>
    </source>
</evidence>
<evidence type="ECO:0000256" key="7">
    <source>
        <dbReference type="PROSITE-ProRule" id="PRU00703"/>
    </source>
</evidence>
<evidence type="ECO:0000256" key="8">
    <source>
        <dbReference type="SAM" id="Phobius"/>
    </source>
</evidence>
<feature type="transmembrane region" description="Helical" evidence="8">
    <location>
        <begin position="445"/>
        <end position="469"/>
    </location>
</feature>
<feature type="transmembrane region" description="Helical" evidence="8">
    <location>
        <begin position="489"/>
        <end position="508"/>
    </location>
</feature>
<keyword evidence="7" id="KW-0129">CBS domain</keyword>
<feature type="domain" description="CBS" evidence="10">
    <location>
        <begin position="530"/>
        <end position="586"/>
    </location>
</feature>
<dbReference type="AlphaFoldDB" id="A0A1Y2SXN8"/>
<comment type="caution">
    <text evidence="11">The sequence shown here is derived from an EMBL/GenBank/DDBJ whole genome shotgun (WGS) entry which is preliminary data.</text>
</comment>
<dbReference type="PROSITE" id="PS50850">
    <property type="entry name" value="MFS"/>
    <property type="match status" value="1"/>
</dbReference>
<evidence type="ECO:0000256" key="5">
    <source>
        <dbReference type="ARBA" id="ARBA00022989"/>
    </source>
</evidence>
<dbReference type="SMART" id="SM00116">
    <property type="entry name" value="CBS"/>
    <property type="match status" value="2"/>
</dbReference>
<evidence type="ECO:0000313" key="12">
    <source>
        <dbReference type="Proteomes" id="UP000243540"/>
    </source>
</evidence>
<comment type="subcellular location">
    <subcellularLocation>
        <location evidence="1">Cell membrane</location>
        <topology evidence="1">Multi-pass membrane protein</topology>
    </subcellularLocation>
</comment>
<dbReference type="STRING" id="1160091.B9T39_05530"/>
<dbReference type="PROSITE" id="PS51371">
    <property type="entry name" value="CBS"/>
    <property type="match status" value="2"/>
</dbReference>
<name>A0A1Y2SXN8_9BIFI</name>
<dbReference type="PANTHER" id="PTHR42718:SF43">
    <property type="entry name" value="LINCOMYCIN RESISTANCE PROTEIN LMRB"/>
    <property type="match status" value="1"/>
</dbReference>
<evidence type="ECO:0000259" key="10">
    <source>
        <dbReference type="PROSITE" id="PS51371"/>
    </source>
</evidence>
<evidence type="ECO:0000256" key="4">
    <source>
        <dbReference type="ARBA" id="ARBA00022692"/>
    </source>
</evidence>
<reference evidence="11 12" key="1">
    <citation type="submission" date="2017-04" db="EMBL/GenBank/DDBJ databases">
        <title>Draft genome sequences of Alloscardovia macacae UMA81211 and UMA81212 isolated from the feces of a rhesus macaque (Macaca mulatta).</title>
        <authorList>
            <person name="Albert K."/>
            <person name="Sela D.A."/>
        </authorList>
    </citation>
    <scope>NUCLEOTIDE SEQUENCE [LARGE SCALE GENOMIC DNA]</scope>
    <source>
        <strain evidence="11 12">UMA81212</strain>
    </source>
</reference>
<feature type="transmembrane region" description="Helical" evidence="8">
    <location>
        <begin position="345"/>
        <end position="367"/>
    </location>
</feature>
<evidence type="ECO:0000259" key="9">
    <source>
        <dbReference type="PROSITE" id="PS50850"/>
    </source>
</evidence>
<dbReference type="GO" id="GO:0022857">
    <property type="term" value="F:transmembrane transporter activity"/>
    <property type="evidence" value="ECO:0007669"/>
    <property type="project" value="InterPro"/>
</dbReference>
<evidence type="ECO:0000256" key="6">
    <source>
        <dbReference type="ARBA" id="ARBA00023136"/>
    </source>
</evidence>
<feature type="transmembrane region" description="Helical" evidence="8">
    <location>
        <begin position="189"/>
        <end position="210"/>
    </location>
</feature>
<feature type="transmembrane region" description="Helical" evidence="8">
    <location>
        <begin position="157"/>
        <end position="177"/>
    </location>
</feature>
<feature type="transmembrane region" description="Helical" evidence="8">
    <location>
        <begin position="248"/>
        <end position="268"/>
    </location>
</feature>
<dbReference type="InterPro" id="IPR020846">
    <property type="entry name" value="MFS_dom"/>
</dbReference>
<dbReference type="InterPro" id="IPR001958">
    <property type="entry name" value="Tet-R_TetA/multi-R_MdtG-like"/>
</dbReference>
<evidence type="ECO:0000256" key="1">
    <source>
        <dbReference type="ARBA" id="ARBA00004651"/>
    </source>
</evidence>
<dbReference type="InterPro" id="IPR046342">
    <property type="entry name" value="CBS_dom_sf"/>
</dbReference>
<feature type="transmembrane region" description="Helical" evidence="8">
    <location>
        <begin position="61"/>
        <end position="87"/>
    </location>
</feature>